<dbReference type="SMART" id="SM00248">
    <property type="entry name" value="ANK"/>
    <property type="match status" value="4"/>
</dbReference>
<evidence type="ECO:0000256" key="1">
    <source>
        <dbReference type="ARBA" id="ARBA00022737"/>
    </source>
</evidence>
<sequence>MSFEVPSNSSDKKLVVLPPYQIHTPEYTPGKSVPVQRPELLHANWLRDHEYYNQLGRDPLQIQRVWAISNPVARVEALKGVLIDFPRSKHRRNILIEAAIRGDDAVVQRLVDVGKMKGPGGEEDEDLGLPYGQDPGSGDSFSNRISHGWKPELQSAEAVTRMSRLFERGPEQPHLIEQDDLPSIELVLGFDYPKVRNGTIQDFKFPKSLRGHLPCAAENAAQDDQADKLKWIFSQGIKQHDSVLPNGLPEDQHLDIQHLLEVAAEHGSLNCARLLLEHYGADPGTFRMPRCVTPLYCAAGNEKPDMVQYLLEVHKVHTHISNGRYAAGPTALWIAIHLKAVESIAILLQYGGPVAYINKEMSDVGDRAKREYSEKEGVKDEYLRNMDVNDPRLSMPANPSFSGREESLDKADDLVPEFESAFAAVLSTASVEREKNDDVFLRSGTADETKKRKANAEEDFEVNKRVKDGDMWDCY</sequence>
<proteinExistence type="predicted"/>
<protein>
    <submittedName>
        <fullName evidence="3">Uncharacterized protein</fullName>
    </submittedName>
</protein>
<dbReference type="PANTHER" id="PTHR24173">
    <property type="entry name" value="ANKYRIN REPEAT CONTAINING"/>
    <property type="match status" value="1"/>
</dbReference>
<accession>A0A6A7AJS1</accession>
<dbReference type="PANTHER" id="PTHR24173:SF74">
    <property type="entry name" value="ANKYRIN REPEAT DOMAIN-CONTAINING PROTEIN 16"/>
    <property type="match status" value="1"/>
</dbReference>
<dbReference type="AlphaFoldDB" id="A0A6A7AJS1"/>
<dbReference type="Gene3D" id="1.25.40.20">
    <property type="entry name" value="Ankyrin repeat-containing domain"/>
    <property type="match status" value="1"/>
</dbReference>
<gene>
    <name evidence="3" type="ORF">CC86DRAFT_415269</name>
</gene>
<dbReference type="Proteomes" id="UP000799424">
    <property type="component" value="Unassembled WGS sequence"/>
</dbReference>
<keyword evidence="1" id="KW-0677">Repeat</keyword>
<dbReference type="InterPro" id="IPR036770">
    <property type="entry name" value="Ankyrin_rpt-contain_sf"/>
</dbReference>
<reference evidence="3" key="1">
    <citation type="journal article" date="2020" name="Stud. Mycol.">
        <title>101 Dothideomycetes genomes: a test case for predicting lifestyles and emergence of pathogens.</title>
        <authorList>
            <person name="Haridas S."/>
            <person name="Albert R."/>
            <person name="Binder M."/>
            <person name="Bloem J."/>
            <person name="Labutti K."/>
            <person name="Salamov A."/>
            <person name="Andreopoulos B."/>
            <person name="Baker S."/>
            <person name="Barry K."/>
            <person name="Bills G."/>
            <person name="Bluhm B."/>
            <person name="Cannon C."/>
            <person name="Castanera R."/>
            <person name="Culley D."/>
            <person name="Daum C."/>
            <person name="Ezra D."/>
            <person name="Gonzalez J."/>
            <person name="Henrissat B."/>
            <person name="Kuo A."/>
            <person name="Liang C."/>
            <person name="Lipzen A."/>
            <person name="Lutzoni F."/>
            <person name="Magnuson J."/>
            <person name="Mondo S."/>
            <person name="Nolan M."/>
            <person name="Ohm R."/>
            <person name="Pangilinan J."/>
            <person name="Park H.-J."/>
            <person name="Ramirez L."/>
            <person name="Alfaro M."/>
            <person name="Sun H."/>
            <person name="Tritt A."/>
            <person name="Yoshinaga Y."/>
            <person name="Zwiers L.-H."/>
            <person name="Turgeon B."/>
            <person name="Goodwin S."/>
            <person name="Spatafora J."/>
            <person name="Crous P."/>
            <person name="Grigoriev I."/>
        </authorList>
    </citation>
    <scope>NUCLEOTIDE SEQUENCE</scope>
    <source>
        <strain evidence="3">CBS 113818</strain>
    </source>
</reference>
<name>A0A6A7AJS1_9PLEO</name>
<dbReference type="SUPFAM" id="SSF48403">
    <property type="entry name" value="Ankyrin repeat"/>
    <property type="match status" value="1"/>
</dbReference>
<dbReference type="Pfam" id="PF12796">
    <property type="entry name" value="Ank_2"/>
    <property type="match status" value="1"/>
</dbReference>
<dbReference type="OrthoDB" id="20872at2759"/>
<organism evidence="3 4">
    <name type="scientific">Ophiobolus disseminans</name>
    <dbReference type="NCBI Taxonomy" id="1469910"/>
    <lineage>
        <taxon>Eukaryota</taxon>
        <taxon>Fungi</taxon>
        <taxon>Dikarya</taxon>
        <taxon>Ascomycota</taxon>
        <taxon>Pezizomycotina</taxon>
        <taxon>Dothideomycetes</taxon>
        <taxon>Pleosporomycetidae</taxon>
        <taxon>Pleosporales</taxon>
        <taxon>Pleosporineae</taxon>
        <taxon>Phaeosphaeriaceae</taxon>
        <taxon>Ophiobolus</taxon>
    </lineage>
</organism>
<keyword evidence="2" id="KW-0040">ANK repeat</keyword>
<dbReference type="EMBL" id="MU006216">
    <property type="protein sequence ID" value="KAF2833490.1"/>
    <property type="molecule type" value="Genomic_DNA"/>
</dbReference>
<keyword evidence="4" id="KW-1185">Reference proteome</keyword>
<evidence type="ECO:0000313" key="3">
    <source>
        <dbReference type="EMBL" id="KAF2833490.1"/>
    </source>
</evidence>
<dbReference type="InterPro" id="IPR002110">
    <property type="entry name" value="Ankyrin_rpt"/>
</dbReference>
<evidence type="ECO:0000313" key="4">
    <source>
        <dbReference type="Proteomes" id="UP000799424"/>
    </source>
</evidence>
<evidence type="ECO:0000256" key="2">
    <source>
        <dbReference type="ARBA" id="ARBA00023043"/>
    </source>
</evidence>